<gene>
    <name evidence="1" type="ORF">GCM10022386_20980</name>
</gene>
<dbReference type="EMBL" id="BAABCR010000015">
    <property type="protein sequence ID" value="GAA4035484.1"/>
    <property type="molecule type" value="Genomic_DNA"/>
</dbReference>
<evidence type="ECO:0000313" key="1">
    <source>
        <dbReference type="EMBL" id="GAA4035484.1"/>
    </source>
</evidence>
<proteinExistence type="predicted"/>
<evidence type="ECO:0000313" key="2">
    <source>
        <dbReference type="Proteomes" id="UP001500968"/>
    </source>
</evidence>
<sequence length="166" mass="18175">MLVLLTITSLSYGQSARKQRKADEATKAWRYEIECVGIGKDGTYLIKVWSYSKNPTIATTQAKKNAVHGIIFKGFSGGGQGCTPQRPLASNPNLEDEKADFFEPFFEEGGRYMKFVSESSDGNVDASDRVKVGKEYKIGVVVSVHKDALRKDLEAAGIIRGLSSGF</sequence>
<name>A0ABP7U3S6_9FLAO</name>
<comment type="caution">
    <text evidence="1">The sequence shown here is derived from an EMBL/GenBank/DDBJ whole genome shotgun (WGS) entry which is preliminary data.</text>
</comment>
<organism evidence="1 2">
    <name type="scientific">Flavobacterium cheonhonense</name>
    <dbReference type="NCBI Taxonomy" id="706185"/>
    <lineage>
        <taxon>Bacteria</taxon>
        <taxon>Pseudomonadati</taxon>
        <taxon>Bacteroidota</taxon>
        <taxon>Flavobacteriia</taxon>
        <taxon>Flavobacteriales</taxon>
        <taxon>Flavobacteriaceae</taxon>
        <taxon>Flavobacterium</taxon>
    </lineage>
</organism>
<protein>
    <submittedName>
        <fullName evidence="1">Uncharacterized protein</fullName>
    </submittedName>
</protein>
<accession>A0ABP7U3S6</accession>
<keyword evidence="2" id="KW-1185">Reference proteome</keyword>
<reference evidence="2" key="1">
    <citation type="journal article" date="2019" name="Int. J. Syst. Evol. Microbiol.">
        <title>The Global Catalogue of Microorganisms (GCM) 10K type strain sequencing project: providing services to taxonomists for standard genome sequencing and annotation.</title>
        <authorList>
            <consortium name="The Broad Institute Genomics Platform"/>
            <consortium name="The Broad Institute Genome Sequencing Center for Infectious Disease"/>
            <person name="Wu L."/>
            <person name="Ma J."/>
        </authorList>
    </citation>
    <scope>NUCLEOTIDE SEQUENCE [LARGE SCALE GENOMIC DNA]</scope>
    <source>
        <strain evidence="2">JCM 17064</strain>
    </source>
</reference>
<dbReference type="Proteomes" id="UP001500968">
    <property type="component" value="Unassembled WGS sequence"/>
</dbReference>